<dbReference type="AlphaFoldDB" id="A0A6J4T477"/>
<sequence>MSSPPLLVLLLPRPLPHFILRDQAADLLRSPGAVAVEPGRIPYGVLGRLPGPAARVVARAWVRRLALPGSARAITVFHPFQLPLAEALLEQHPGAELWYSRWDRYELAYDAGPRTRRRLQRLHERAATRSALTFTVSGALAELEREAGRTARAIGQAADSFPAPDPEATVVAVSLGHLGRRNDWALLRAVAEGMPELVLLMVGAWHDDECGEDPDYAWCRRAANLVWLGRRSDEEAARLILCADVGIVGFQTGAFNDAGLPNRILKYARLGRMTIAPDLAGTRTWSRAVVTARDAGEWISALRGFAGARSRPDADLRAWALEQTAARVNAPLAERMRALGIATAQGQEA</sequence>
<evidence type="ECO:0008006" key="2">
    <source>
        <dbReference type="Google" id="ProtNLM"/>
    </source>
</evidence>
<accession>A0A6J4T477</accession>
<reference evidence="1" key="1">
    <citation type="submission" date="2020-02" db="EMBL/GenBank/DDBJ databases">
        <authorList>
            <person name="Meier V. D."/>
        </authorList>
    </citation>
    <scope>NUCLEOTIDE SEQUENCE</scope>
    <source>
        <strain evidence="1">AVDCRST_MAG69</strain>
    </source>
</reference>
<organism evidence="1">
    <name type="scientific">uncultured Solirubrobacteraceae bacterium</name>
    <dbReference type="NCBI Taxonomy" id="1162706"/>
    <lineage>
        <taxon>Bacteria</taxon>
        <taxon>Bacillati</taxon>
        <taxon>Actinomycetota</taxon>
        <taxon>Thermoleophilia</taxon>
        <taxon>Solirubrobacterales</taxon>
        <taxon>Solirubrobacteraceae</taxon>
        <taxon>environmental samples</taxon>
    </lineage>
</organism>
<dbReference type="EMBL" id="CADCVP010000285">
    <property type="protein sequence ID" value="CAA9513344.1"/>
    <property type="molecule type" value="Genomic_DNA"/>
</dbReference>
<protein>
    <recommendedName>
        <fullName evidence="2">Glycosyltransferase</fullName>
    </recommendedName>
</protein>
<gene>
    <name evidence="1" type="ORF">AVDCRST_MAG69-2613</name>
</gene>
<dbReference type="SUPFAM" id="SSF53756">
    <property type="entry name" value="UDP-Glycosyltransferase/glycogen phosphorylase"/>
    <property type="match status" value="1"/>
</dbReference>
<dbReference type="Gene3D" id="3.40.50.2000">
    <property type="entry name" value="Glycogen Phosphorylase B"/>
    <property type="match status" value="1"/>
</dbReference>
<evidence type="ECO:0000313" key="1">
    <source>
        <dbReference type="EMBL" id="CAA9513344.1"/>
    </source>
</evidence>
<proteinExistence type="predicted"/>
<name>A0A6J4T477_9ACTN</name>